<evidence type="ECO:0000259" key="1">
    <source>
        <dbReference type="PROSITE" id="PS50181"/>
    </source>
</evidence>
<dbReference type="InterPro" id="IPR001810">
    <property type="entry name" value="F-box_dom"/>
</dbReference>
<feature type="domain" description="F-box" evidence="1">
    <location>
        <begin position="14"/>
        <end position="62"/>
    </location>
</feature>
<reference evidence="2 3" key="2">
    <citation type="submission" date="2024-10" db="EMBL/GenBank/DDBJ databases">
        <authorList>
            <person name="Ryan C."/>
        </authorList>
    </citation>
    <scope>NUCLEOTIDE SEQUENCE [LARGE SCALE GENOMIC DNA]</scope>
</reference>
<dbReference type="SUPFAM" id="SSF52047">
    <property type="entry name" value="RNI-like"/>
    <property type="match status" value="1"/>
</dbReference>
<dbReference type="PANTHER" id="PTHR38926">
    <property type="entry name" value="F-BOX DOMAIN CONTAINING PROTEIN, EXPRESSED"/>
    <property type="match status" value="1"/>
</dbReference>
<accession>A0ABC9BWP7</accession>
<dbReference type="Proteomes" id="UP001497457">
    <property type="component" value="Chromosome 27b"/>
</dbReference>
<dbReference type="PANTHER" id="PTHR38926:SF74">
    <property type="entry name" value="OS08G0193600 PROTEIN"/>
    <property type="match status" value="1"/>
</dbReference>
<dbReference type="SUPFAM" id="SSF81383">
    <property type="entry name" value="F-box domain"/>
    <property type="match status" value="1"/>
</dbReference>
<name>A0ABC9BWP7_9POAL</name>
<dbReference type="Gene3D" id="1.20.1280.50">
    <property type="match status" value="1"/>
</dbReference>
<dbReference type="InterPro" id="IPR032675">
    <property type="entry name" value="LRR_dom_sf"/>
</dbReference>
<gene>
    <name evidence="2" type="ORF">URODEC1_LOCUS68683</name>
</gene>
<protein>
    <recommendedName>
        <fullName evidence="1">F-box domain-containing protein</fullName>
    </recommendedName>
</protein>
<dbReference type="AlphaFoldDB" id="A0ABC9BWP7"/>
<evidence type="ECO:0000313" key="2">
    <source>
        <dbReference type="EMBL" id="CAL5007809.1"/>
    </source>
</evidence>
<organism evidence="2 3">
    <name type="scientific">Urochloa decumbens</name>
    <dbReference type="NCBI Taxonomy" id="240449"/>
    <lineage>
        <taxon>Eukaryota</taxon>
        <taxon>Viridiplantae</taxon>
        <taxon>Streptophyta</taxon>
        <taxon>Embryophyta</taxon>
        <taxon>Tracheophyta</taxon>
        <taxon>Spermatophyta</taxon>
        <taxon>Magnoliopsida</taxon>
        <taxon>Liliopsida</taxon>
        <taxon>Poales</taxon>
        <taxon>Poaceae</taxon>
        <taxon>PACMAD clade</taxon>
        <taxon>Panicoideae</taxon>
        <taxon>Panicodae</taxon>
        <taxon>Paniceae</taxon>
        <taxon>Melinidinae</taxon>
        <taxon>Urochloa</taxon>
    </lineage>
</organism>
<proteinExistence type="predicted"/>
<reference evidence="3" key="1">
    <citation type="submission" date="2024-06" db="EMBL/GenBank/DDBJ databases">
        <authorList>
            <person name="Ryan C."/>
        </authorList>
    </citation>
    <scope>NUCLEOTIDE SEQUENCE [LARGE SCALE GENOMIC DNA]</scope>
</reference>
<keyword evidence="3" id="KW-1185">Reference proteome</keyword>
<evidence type="ECO:0000313" key="3">
    <source>
        <dbReference type="Proteomes" id="UP001497457"/>
    </source>
</evidence>
<dbReference type="InterPro" id="IPR036047">
    <property type="entry name" value="F-box-like_dom_sf"/>
</dbReference>
<dbReference type="EMBL" id="OZ075137">
    <property type="protein sequence ID" value="CAL5007809.1"/>
    <property type="molecule type" value="Genomic_DNA"/>
</dbReference>
<dbReference type="PROSITE" id="PS50181">
    <property type="entry name" value="FBOX"/>
    <property type="match status" value="1"/>
</dbReference>
<dbReference type="Gene3D" id="3.80.10.10">
    <property type="entry name" value="Ribonuclease Inhibitor"/>
    <property type="match status" value="1"/>
</dbReference>
<sequence length="249" mass="28832">MSSFHRGHRRELATGGWAALPHDLLVDVFLELGPREIMLGAEITCRAWRRAALEEPSLWRRVGRDVIDEHGAALAPPMDYYDYDDRSNDVLLVEALKKLTLLEDLQIYFHYTLLSDQNTLQSVCQACPQLKKLVMIYASSIELELDEDDYKKELVDGPIRVMRNLHTLELDNVDLSCEGINAILDSCPLLQTLTIHGYFDKREMHNQLRMKCARVKELTLPKRVEHEDGIYYDDWHDGYDSVEEDNDLQ</sequence>
<dbReference type="Pfam" id="PF12937">
    <property type="entry name" value="F-box-like"/>
    <property type="match status" value="1"/>
</dbReference>